<comment type="catalytic activity">
    <reaction evidence="11 12">
        <text>2 pyruvate + H(+) = (2S)-2-acetolactate + CO2</text>
        <dbReference type="Rhea" id="RHEA:25249"/>
        <dbReference type="ChEBI" id="CHEBI:15361"/>
        <dbReference type="ChEBI" id="CHEBI:15378"/>
        <dbReference type="ChEBI" id="CHEBI:16526"/>
        <dbReference type="ChEBI" id="CHEBI:58476"/>
        <dbReference type="EC" id="2.2.1.6"/>
    </reaction>
</comment>
<dbReference type="GO" id="GO:0030976">
    <property type="term" value="F:thiamine pyrophosphate binding"/>
    <property type="evidence" value="ECO:0007669"/>
    <property type="project" value="UniProtKB-UniRule"/>
</dbReference>
<dbReference type="Gene3D" id="3.40.50.1220">
    <property type="entry name" value="TPP-binding domain"/>
    <property type="match status" value="1"/>
</dbReference>
<dbReference type="SUPFAM" id="SSF52518">
    <property type="entry name" value="Thiamin diphosphate-binding fold (THDP-binding)"/>
    <property type="match status" value="2"/>
</dbReference>
<evidence type="ECO:0000313" key="17">
    <source>
        <dbReference type="Proteomes" id="UP000190188"/>
    </source>
</evidence>
<dbReference type="CDD" id="cd07035">
    <property type="entry name" value="TPP_PYR_POX_like"/>
    <property type="match status" value="1"/>
</dbReference>
<dbReference type="GO" id="GO:0000287">
    <property type="term" value="F:magnesium ion binding"/>
    <property type="evidence" value="ECO:0007669"/>
    <property type="project" value="UniProtKB-UniRule"/>
</dbReference>
<reference evidence="16 17" key="1">
    <citation type="submission" date="2017-01" db="EMBL/GenBank/DDBJ databases">
        <title>Genome analysis of Paenibacillus selenitrireducens ES3-24.</title>
        <authorList>
            <person name="Xu D."/>
            <person name="Yao R."/>
            <person name="Zheng S."/>
        </authorList>
    </citation>
    <scope>NUCLEOTIDE SEQUENCE [LARGE SCALE GENOMIC DNA]</scope>
    <source>
        <strain evidence="16 17">ES3-24</strain>
    </source>
</reference>
<keyword evidence="10 12" id="KW-0100">Branched-chain amino acid biosynthesis</keyword>
<dbReference type="NCBIfam" id="TIGR00118">
    <property type="entry name" value="acolac_lg"/>
    <property type="match status" value="1"/>
</dbReference>
<keyword evidence="17" id="KW-1185">Reference proteome</keyword>
<dbReference type="Pfam" id="PF00205">
    <property type="entry name" value="TPP_enzyme_M"/>
    <property type="match status" value="1"/>
</dbReference>
<dbReference type="RefSeq" id="WP_078501825.1">
    <property type="nucleotide sequence ID" value="NZ_MSZX01000011.1"/>
</dbReference>
<dbReference type="AlphaFoldDB" id="A0A1T2X346"/>
<dbReference type="GO" id="GO:0005948">
    <property type="term" value="C:acetolactate synthase complex"/>
    <property type="evidence" value="ECO:0007669"/>
    <property type="project" value="TreeGrafter"/>
</dbReference>
<keyword evidence="8 12" id="KW-0460">Magnesium</keyword>
<dbReference type="Pfam" id="PF02776">
    <property type="entry name" value="TPP_enzyme_N"/>
    <property type="match status" value="1"/>
</dbReference>
<evidence type="ECO:0000259" key="15">
    <source>
        <dbReference type="Pfam" id="PF02776"/>
    </source>
</evidence>
<dbReference type="SUPFAM" id="SSF52467">
    <property type="entry name" value="DHS-like NAD/FAD-binding domain"/>
    <property type="match status" value="1"/>
</dbReference>
<feature type="domain" description="Thiamine pyrophosphate enzyme N-terminal TPP-binding" evidence="15">
    <location>
        <begin position="1"/>
        <end position="117"/>
    </location>
</feature>
<dbReference type="InterPro" id="IPR045229">
    <property type="entry name" value="TPP_enz"/>
</dbReference>
<dbReference type="InterPro" id="IPR011766">
    <property type="entry name" value="TPP_enzyme_TPP-bd"/>
</dbReference>
<evidence type="ECO:0000256" key="3">
    <source>
        <dbReference type="ARBA" id="ARBA00007812"/>
    </source>
</evidence>
<dbReference type="UniPathway" id="UPA00047">
    <property type="reaction ID" value="UER00055"/>
</dbReference>
<evidence type="ECO:0000256" key="6">
    <source>
        <dbReference type="ARBA" id="ARBA00022679"/>
    </source>
</evidence>
<dbReference type="InterPro" id="IPR039368">
    <property type="entry name" value="AHAS_TPP"/>
</dbReference>
<comment type="cofactor">
    <cofactor evidence="12">
        <name>thiamine diphosphate</name>
        <dbReference type="ChEBI" id="CHEBI:58937"/>
    </cofactor>
    <text evidence="12">Binds 1 thiamine pyrophosphate per subunit.</text>
</comment>
<dbReference type="InterPro" id="IPR000399">
    <property type="entry name" value="TPP-bd_CS"/>
</dbReference>
<evidence type="ECO:0000256" key="9">
    <source>
        <dbReference type="ARBA" id="ARBA00023052"/>
    </source>
</evidence>
<comment type="caution">
    <text evidence="16">The sequence shown here is derived from an EMBL/GenBank/DDBJ whole genome shotgun (WGS) entry which is preliminary data.</text>
</comment>
<dbReference type="EMBL" id="MSZX01000011">
    <property type="protein sequence ID" value="OPA74279.1"/>
    <property type="molecule type" value="Genomic_DNA"/>
</dbReference>
<dbReference type="PROSITE" id="PS00187">
    <property type="entry name" value="TPP_ENZYMES"/>
    <property type="match status" value="1"/>
</dbReference>
<comment type="pathway">
    <text evidence="1 12">Amino-acid biosynthesis; L-isoleucine biosynthesis; L-isoleucine from 2-oxobutanoate: step 1/4.</text>
</comment>
<dbReference type="Pfam" id="PF02775">
    <property type="entry name" value="TPP_enzyme_C"/>
    <property type="match status" value="1"/>
</dbReference>
<dbReference type="OrthoDB" id="4494979at2"/>
<feature type="domain" description="Thiamine pyrophosphate enzyme TPP-binding" evidence="14">
    <location>
        <begin position="388"/>
        <end position="534"/>
    </location>
</feature>
<comment type="similarity">
    <text evidence="3 12">Belongs to the TPP enzyme family.</text>
</comment>
<organism evidence="16 17">
    <name type="scientific">Paenibacillus selenitireducens</name>
    <dbReference type="NCBI Taxonomy" id="1324314"/>
    <lineage>
        <taxon>Bacteria</taxon>
        <taxon>Bacillati</taxon>
        <taxon>Bacillota</taxon>
        <taxon>Bacilli</taxon>
        <taxon>Bacillales</taxon>
        <taxon>Paenibacillaceae</taxon>
        <taxon>Paenibacillus</taxon>
    </lineage>
</organism>
<dbReference type="GO" id="GO:0009099">
    <property type="term" value="P:L-valine biosynthetic process"/>
    <property type="evidence" value="ECO:0007669"/>
    <property type="project" value="UniProtKB-UniPathway"/>
</dbReference>
<evidence type="ECO:0000256" key="7">
    <source>
        <dbReference type="ARBA" id="ARBA00022723"/>
    </source>
</evidence>
<dbReference type="InterPro" id="IPR029035">
    <property type="entry name" value="DHS-like_NAD/FAD-binding_dom"/>
</dbReference>
<evidence type="ECO:0000259" key="13">
    <source>
        <dbReference type="Pfam" id="PF00205"/>
    </source>
</evidence>
<dbReference type="PANTHER" id="PTHR18968">
    <property type="entry name" value="THIAMINE PYROPHOSPHATE ENZYMES"/>
    <property type="match status" value="1"/>
</dbReference>
<protein>
    <recommendedName>
        <fullName evidence="4 12">Acetolactate synthase</fullName>
        <ecNumber evidence="4 12">2.2.1.6</ecNumber>
    </recommendedName>
</protein>
<dbReference type="FunFam" id="3.40.50.1220:FF:000008">
    <property type="entry name" value="Acetolactate synthase"/>
    <property type="match status" value="1"/>
</dbReference>
<dbReference type="FunFam" id="3.40.50.970:FF:000007">
    <property type="entry name" value="Acetolactate synthase"/>
    <property type="match status" value="1"/>
</dbReference>
<evidence type="ECO:0000256" key="12">
    <source>
        <dbReference type="RuleBase" id="RU003591"/>
    </source>
</evidence>
<comment type="cofactor">
    <cofactor evidence="12">
        <name>Mg(2+)</name>
        <dbReference type="ChEBI" id="CHEBI:18420"/>
    </cofactor>
    <text evidence="12">Binds 1 Mg(2+) ion per subunit.</text>
</comment>
<accession>A0A1T2X346</accession>
<dbReference type="InterPro" id="IPR029061">
    <property type="entry name" value="THDP-binding"/>
</dbReference>
<keyword evidence="5 12" id="KW-0028">Amino-acid biosynthesis</keyword>
<keyword evidence="9 12" id="KW-0786">Thiamine pyrophosphate</keyword>
<gene>
    <name evidence="16" type="ORF">BVG16_24445</name>
</gene>
<evidence type="ECO:0000256" key="2">
    <source>
        <dbReference type="ARBA" id="ARBA00005025"/>
    </source>
</evidence>
<keyword evidence="6 12" id="KW-0808">Transferase</keyword>
<dbReference type="PANTHER" id="PTHR18968:SF13">
    <property type="entry name" value="ACETOLACTATE SYNTHASE CATALYTIC SUBUNIT, MITOCHONDRIAL"/>
    <property type="match status" value="1"/>
</dbReference>
<proteinExistence type="inferred from homology"/>
<feature type="domain" description="Thiamine pyrophosphate enzyme central" evidence="13">
    <location>
        <begin position="202"/>
        <end position="332"/>
    </location>
</feature>
<dbReference type="Proteomes" id="UP000190188">
    <property type="component" value="Unassembled WGS sequence"/>
</dbReference>
<evidence type="ECO:0000256" key="11">
    <source>
        <dbReference type="ARBA" id="ARBA00048670"/>
    </source>
</evidence>
<dbReference type="Gene3D" id="3.40.50.970">
    <property type="match status" value="2"/>
</dbReference>
<dbReference type="InterPro" id="IPR012846">
    <property type="entry name" value="Acetolactate_synth_lsu"/>
</dbReference>
<comment type="pathway">
    <text evidence="2 12">Amino-acid biosynthesis; L-valine biosynthesis; L-valine from pyruvate: step 1/4.</text>
</comment>
<dbReference type="EC" id="2.2.1.6" evidence="4 12"/>
<sequence length="559" mass="60573">MTGAELLIELLLEHDVDTIFGYPGGAVLPIYDALYDSPSIRHVLVRHEQAAVHAADGYARVSGKPGVSLVTSGPGATNAITGIANAYMDSVPMVVLTGQVPTQMIGLDSFQEVDIFGMTMSITKHNFMVLNIDDLPRIISSAFHIAMTGRPGPVLVDLPKDVMTAQTGYTYAPTRSLLTPQLLKKYSCHTDIPVEQLKLISDKLTMAKRPVVVIGGGCMAGETPKLLLQLMNRAQLPVVSTLMGLGAFPSQHPLHLGMLGMHGTVAANRAVQQADVLLCLGVRFSDRVAGNRQAFSSRSYKIQVDIEEAELNKNIDIDLAVHGTTEAVLKGLLEHNLSGSWKDWNNEISHLSKRVPALPAVENSRLQPQDVIRFIHKQCAENAIIATDVGQHQIWTAHNYPFSQPRTFVTSGGLGTMGFGLPAAIGAAIACPGREVVCISGDGSIQMNIQELMTAVDQNLNIKIVILTNGYLGMVRQWQQLFHNKRYSSVKISSPAFPELARTFGASGYHADNLSEAEQVIAQAWKKEGVVVMEFDIAEEMNVYPIIPPGASPSEVIED</sequence>
<evidence type="ECO:0000313" key="16">
    <source>
        <dbReference type="EMBL" id="OPA74279.1"/>
    </source>
</evidence>
<dbReference type="GO" id="GO:0050660">
    <property type="term" value="F:flavin adenine dinucleotide binding"/>
    <property type="evidence" value="ECO:0007669"/>
    <property type="project" value="InterPro"/>
</dbReference>
<name>A0A1T2X346_9BACL</name>
<evidence type="ECO:0000256" key="5">
    <source>
        <dbReference type="ARBA" id="ARBA00022605"/>
    </source>
</evidence>
<dbReference type="STRING" id="1324314.BVG16_24445"/>
<keyword evidence="7 12" id="KW-0479">Metal-binding</keyword>
<dbReference type="CDD" id="cd02015">
    <property type="entry name" value="TPP_AHAS"/>
    <property type="match status" value="1"/>
</dbReference>
<evidence type="ECO:0000256" key="8">
    <source>
        <dbReference type="ARBA" id="ARBA00022842"/>
    </source>
</evidence>
<evidence type="ECO:0000256" key="4">
    <source>
        <dbReference type="ARBA" id="ARBA00013145"/>
    </source>
</evidence>
<dbReference type="GO" id="GO:0009097">
    <property type="term" value="P:isoleucine biosynthetic process"/>
    <property type="evidence" value="ECO:0007669"/>
    <property type="project" value="UniProtKB-UniPathway"/>
</dbReference>
<dbReference type="InterPro" id="IPR012000">
    <property type="entry name" value="Thiamin_PyroP_enz_cen_dom"/>
</dbReference>
<evidence type="ECO:0000259" key="14">
    <source>
        <dbReference type="Pfam" id="PF02775"/>
    </source>
</evidence>
<evidence type="ECO:0000256" key="10">
    <source>
        <dbReference type="ARBA" id="ARBA00023304"/>
    </source>
</evidence>
<evidence type="ECO:0000256" key="1">
    <source>
        <dbReference type="ARBA" id="ARBA00004974"/>
    </source>
</evidence>
<dbReference type="GO" id="GO:0003984">
    <property type="term" value="F:acetolactate synthase activity"/>
    <property type="evidence" value="ECO:0007669"/>
    <property type="project" value="UniProtKB-EC"/>
</dbReference>
<dbReference type="UniPathway" id="UPA00049">
    <property type="reaction ID" value="UER00059"/>
</dbReference>
<dbReference type="InterPro" id="IPR012001">
    <property type="entry name" value="Thiamin_PyroP_enz_TPP-bd_dom"/>
</dbReference>